<dbReference type="InterPro" id="IPR023772">
    <property type="entry name" value="DNA-bd_HTH_TetR-type_CS"/>
</dbReference>
<evidence type="ECO:0000256" key="3">
    <source>
        <dbReference type="ARBA" id="ARBA00023163"/>
    </source>
</evidence>
<evidence type="ECO:0000313" key="7">
    <source>
        <dbReference type="Proteomes" id="UP001501594"/>
    </source>
</evidence>
<reference evidence="7" key="1">
    <citation type="journal article" date="2019" name="Int. J. Syst. Evol. Microbiol.">
        <title>The Global Catalogue of Microorganisms (GCM) 10K type strain sequencing project: providing services to taxonomists for standard genome sequencing and annotation.</title>
        <authorList>
            <consortium name="The Broad Institute Genomics Platform"/>
            <consortium name="The Broad Institute Genome Sequencing Center for Infectious Disease"/>
            <person name="Wu L."/>
            <person name="Ma J."/>
        </authorList>
    </citation>
    <scope>NUCLEOTIDE SEQUENCE [LARGE SCALE GENOMIC DNA]</scope>
    <source>
        <strain evidence="7">JCM 17442</strain>
    </source>
</reference>
<organism evidence="6 7">
    <name type="scientific">Frondihabitans peucedani</name>
    <dbReference type="NCBI Taxonomy" id="598626"/>
    <lineage>
        <taxon>Bacteria</taxon>
        <taxon>Bacillati</taxon>
        <taxon>Actinomycetota</taxon>
        <taxon>Actinomycetes</taxon>
        <taxon>Micrococcales</taxon>
        <taxon>Microbacteriaceae</taxon>
        <taxon>Frondihabitans</taxon>
    </lineage>
</organism>
<dbReference type="Pfam" id="PF00440">
    <property type="entry name" value="TetR_N"/>
    <property type="match status" value="1"/>
</dbReference>
<sequence>MARDQHPKQERAQATRAAIVLAAATVFARRGYARTTLDEVAVAAGVTKGALYFHFSSKHDLADAVIEEETRITSERAQATLAEGRPGLETLVRLTLGFTIEIVDDVVVAAGVRLTTEELGDELHVHLPYEMWAEVYLGLLRRGVDEGQLRSDLDPEKVARFLVAAFTGVQSVSNVLTGRADLVPRVREMWETLLPAICAPEQLDGCRHLPELITR</sequence>
<accession>A0ABP8E205</accession>
<dbReference type="SUPFAM" id="SSF48498">
    <property type="entry name" value="Tetracyclin repressor-like, C-terminal domain"/>
    <property type="match status" value="1"/>
</dbReference>
<dbReference type="InterPro" id="IPR001647">
    <property type="entry name" value="HTH_TetR"/>
</dbReference>
<dbReference type="PANTHER" id="PTHR30055">
    <property type="entry name" value="HTH-TYPE TRANSCRIPTIONAL REGULATOR RUTR"/>
    <property type="match status" value="1"/>
</dbReference>
<dbReference type="PANTHER" id="PTHR30055:SF234">
    <property type="entry name" value="HTH-TYPE TRANSCRIPTIONAL REGULATOR BETI"/>
    <property type="match status" value="1"/>
</dbReference>
<dbReference type="PROSITE" id="PS01081">
    <property type="entry name" value="HTH_TETR_1"/>
    <property type="match status" value="1"/>
</dbReference>
<name>A0ABP8E205_9MICO</name>
<protein>
    <submittedName>
        <fullName evidence="6">ScbR family autoregulator-binding transcription factor</fullName>
    </submittedName>
</protein>
<keyword evidence="3" id="KW-0804">Transcription</keyword>
<keyword evidence="7" id="KW-1185">Reference proteome</keyword>
<keyword evidence="2 4" id="KW-0238">DNA-binding</keyword>
<dbReference type="Gene3D" id="1.10.357.10">
    <property type="entry name" value="Tetracycline Repressor, domain 2"/>
    <property type="match status" value="1"/>
</dbReference>
<dbReference type="EMBL" id="BAABAU010000001">
    <property type="protein sequence ID" value="GAA4266265.1"/>
    <property type="molecule type" value="Genomic_DNA"/>
</dbReference>
<keyword evidence="1" id="KW-0805">Transcription regulation</keyword>
<dbReference type="InterPro" id="IPR050109">
    <property type="entry name" value="HTH-type_TetR-like_transc_reg"/>
</dbReference>
<comment type="caution">
    <text evidence="6">The sequence shown here is derived from an EMBL/GenBank/DDBJ whole genome shotgun (WGS) entry which is preliminary data.</text>
</comment>
<proteinExistence type="predicted"/>
<feature type="DNA-binding region" description="H-T-H motif" evidence="4">
    <location>
        <begin position="36"/>
        <end position="55"/>
    </location>
</feature>
<dbReference type="Proteomes" id="UP001501594">
    <property type="component" value="Unassembled WGS sequence"/>
</dbReference>
<dbReference type="InterPro" id="IPR009057">
    <property type="entry name" value="Homeodomain-like_sf"/>
</dbReference>
<gene>
    <name evidence="6" type="ORF">GCM10022256_18770</name>
</gene>
<dbReference type="InterPro" id="IPR054126">
    <property type="entry name" value="CprB_TetR_C"/>
</dbReference>
<evidence type="ECO:0000256" key="4">
    <source>
        <dbReference type="PROSITE-ProRule" id="PRU00335"/>
    </source>
</evidence>
<dbReference type="SUPFAM" id="SSF46689">
    <property type="entry name" value="Homeodomain-like"/>
    <property type="match status" value="1"/>
</dbReference>
<dbReference type="PROSITE" id="PS50977">
    <property type="entry name" value="HTH_TETR_2"/>
    <property type="match status" value="1"/>
</dbReference>
<dbReference type="RefSeq" id="WP_344795330.1">
    <property type="nucleotide sequence ID" value="NZ_BAABAU010000001.1"/>
</dbReference>
<evidence type="ECO:0000259" key="5">
    <source>
        <dbReference type="PROSITE" id="PS50977"/>
    </source>
</evidence>
<dbReference type="Pfam" id="PF21935">
    <property type="entry name" value="TetR_C_45"/>
    <property type="match status" value="1"/>
</dbReference>
<feature type="domain" description="HTH tetR-type" evidence="5">
    <location>
        <begin position="13"/>
        <end position="73"/>
    </location>
</feature>
<dbReference type="PRINTS" id="PR00455">
    <property type="entry name" value="HTHTETR"/>
</dbReference>
<dbReference type="InterPro" id="IPR036271">
    <property type="entry name" value="Tet_transcr_reg_TetR-rel_C_sf"/>
</dbReference>
<dbReference type="InterPro" id="IPR047923">
    <property type="entry name" value="ArpA-like"/>
</dbReference>
<evidence type="ECO:0000256" key="1">
    <source>
        <dbReference type="ARBA" id="ARBA00023015"/>
    </source>
</evidence>
<evidence type="ECO:0000256" key="2">
    <source>
        <dbReference type="ARBA" id="ARBA00023125"/>
    </source>
</evidence>
<dbReference type="NCBIfam" id="NF041196">
    <property type="entry name" value="ScbR_bind_reg"/>
    <property type="match status" value="1"/>
</dbReference>
<evidence type="ECO:0000313" key="6">
    <source>
        <dbReference type="EMBL" id="GAA4266265.1"/>
    </source>
</evidence>